<dbReference type="Proteomes" id="UP000198287">
    <property type="component" value="Unassembled WGS sequence"/>
</dbReference>
<name>A0A226DFA8_FOLCA</name>
<sequence length="206" mass="23329">MASLTEKILGIGIASLSVTPFLVRCHTSADHVHVQLLNYIFFSQDVDNGGRQNRLLKYLVFFLDAMELSYYNIATMHSLFVMIFPCQIGLTSSMLCMAENGFQNGVIAKSFFAVLEFLIFIQGCAGGGYYMIILLLTGVIFLWIECETFIKRYKIGNSQQIGYRKVQIFEKLQNACTRDQIFLTTAIFISACQMLKLFATIKMLQS</sequence>
<comment type="caution">
    <text evidence="2">The sequence shown here is derived from an EMBL/GenBank/DDBJ whole genome shotgun (WGS) entry which is preliminary data.</text>
</comment>
<evidence type="ECO:0000313" key="3">
    <source>
        <dbReference type="Proteomes" id="UP000198287"/>
    </source>
</evidence>
<protein>
    <submittedName>
        <fullName evidence="2">Uncharacterized protein</fullName>
    </submittedName>
</protein>
<proteinExistence type="predicted"/>
<evidence type="ECO:0000313" key="2">
    <source>
        <dbReference type="EMBL" id="OXA44232.1"/>
    </source>
</evidence>
<keyword evidence="1" id="KW-0472">Membrane</keyword>
<feature type="transmembrane region" description="Helical" evidence="1">
    <location>
        <begin position="127"/>
        <end position="144"/>
    </location>
</feature>
<reference evidence="2 3" key="1">
    <citation type="submission" date="2015-12" db="EMBL/GenBank/DDBJ databases">
        <title>The genome of Folsomia candida.</title>
        <authorList>
            <person name="Faddeeva A."/>
            <person name="Derks M.F."/>
            <person name="Anvar Y."/>
            <person name="Smit S."/>
            <person name="Van Straalen N."/>
            <person name="Roelofs D."/>
        </authorList>
    </citation>
    <scope>NUCLEOTIDE SEQUENCE [LARGE SCALE GENOMIC DNA]</scope>
    <source>
        <strain evidence="2 3">VU population</strain>
        <tissue evidence="2">Whole body</tissue>
    </source>
</reference>
<accession>A0A226DFA8</accession>
<keyword evidence="3" id="KW-1185">Reference proteome</keyword>
<dbReference type="AlphaFoldDB" id="A0A226DFA8"/>
<dbReference type="EMBL" id="LNIX01000019">
    <property type="protein sequence ID" value="OXA44232.1"/>
    <property type="molecule type" value="Genomic_DNA"/>
</dbReference>
<keyword evidence="1" id="KW-1133">Transmembrane helix</keyword>
<gene>
    <name evidence="2" type="ORF">Fcan01_20760</name>
</gene>
<keyword evidence="1" id="KW-0812">Transmembrane</keyword>
<feature type="non-terminal residue" evidence="2">
    <location>
        <position position="206"/>
    </location>
</feature>
<feature type="transmembrane region" description="Helical" evidence="1">
    <location>
        <begin position="68"/>
        <end position="90"/>
    </location>
</feature>
<evidence type="ECO:0000256" key="1">
    <source>
        <dbReference type="SAM" id="Phobius"/>
    </source>
</evidence>
<organism evidence="2 3">
    <name type="scientific">Folsomia candida</name>
    <name type="common">Springtail</name>
    <dbReference type="NCBI Taxonomy" id="158441"/>
    <lineage>
        <taxon>Eukaryota</taxon>
        <taxon>Metazoa</taxon>
        <taxon>Ecdysozoa</taxon>
        <taxon>Arthropoda</taxon>
        <taxon>Hexapoda</taxon>
        <taxon>Collembola</taxon>
        <taxon>Entomobryomorpha</taxon>
        <taxon>Isotomoidea</taxon>
        <taxon>Isotomidae</taxon>
        <taxon>Proisotominae</taxon>
        <taxon>Folsomia</taxon>
    </lineage>
</organism>